<keyword evidence="3 10" id="KW-0963">Cytoplasm</keyword>
<dbReference type="GO" id="GO:0044571">
    <property type="term" value="P:[2Fe-2S] cluster assembly"/>
    <property type="evidence" value="ECO:0007669"/>
    <property type="project" value="UniProtKB-UniRule"/>
</dbReference>
<keyword evidence="4 10" id="KW-0808">Transferase</keyword>
<evidence type="ECO:0000256" key="10">
    <source>
        <dbReference type="HAMAP-Rule" id="MF_00331"/>
    </source>
</evidence>
<dbReference type="InterPro" id="IPR000192">
    <property type="entry name" value="Aminotrans_V_dom"/>
</dbReference>
<dbReference type="PANTHER" id="PTHR11601:SF34">
    <property type="entry name" value="CYSTEINE DESULFURASE"/>
    <property type="match status" value="1"/>
</dbReference>
<dbReference type="HAMAP" id="MF_00331">
    <property type="entry name" value="Cys_desulf_IscS"/>
    <property type="match status" value="1"/>
</dbReference>
<dbReference type="InterPro" id="IPR010240">
    <property type="entry name" value="Cys_deSase_IscS"/>
</dbReference>
<dbReference type="Gene3D" id="1.10.260.50">
    <property type="match status" value="1"/>
</dbReference>
<feature type="modified residue" description="N6-(pyridoxal phosphate)lysine" evidence="10">
    <location>
        <position position="202"/>
    </location>
</feature>
<comment type="subcellular location">
    <subcellularLocation>
        <location evidence="10">Cytoplasm</location>
    </subcellularLocation>
</comment>
<name>A0A9D2A7R3_9FIRM</name>
<comment type="function">
    <text evidence="10">Master enzyme that delivers sulfur to a number of partners involved in Fe-S cluster assembly, tRNA modification or cofactor biosynthesis. Catalyzes the removal of elemental sulfur atoms from cysteine to produce alanine. Functions as a sulfur delivery protein for Fe-S cluster synthesis onto IscU, an Fe-S scaffold assembly protein, as well as other S acceptor proteins.</text>
</comment>
<dbReference type="Pfam" id="PF00266">
    <property type="entry name" value="Aminotran_5"/>
    <property type="match status" value="1"/>
</dbReference>
<comment type="cofactor">
    <cofactor evidence="1 10">
        <name>pyridoxal 5'-phosphate</name>
        <dbReference type="ChEBI" id="CHEBI:597326"/>
    </cofactor>
</comment>
<keyword evidence="6 10" id="KW-0663">Pyridoxal phosphate</keyword>
<dbReference type="AlphaFoldDB" id="A0A9D2A7R3"/>
<feature type="domain" description="Aminotransferase class V" evidence="11">
    <location>
        <begin position="4"/>
        <end position="365"/>
    </location>
</feature>
<evidence type="ECO:0000256" key="4">
    <source>
        <dbReference type="ARBA" id="ARBA00022679"/>
    </source>
</evidence>
<organism evidence="12 13">
    <name type="scientific">Candidatus Borkfalkia avistercoris</name>
    <dbReference type="NCBI Taxonomy" id="2838504"/>
    <lineage>
        <taxon>Bacteria</taxon>
        <taxon>Bacillati</taxon>
        <taxon>Bacillota</taxon>
        <taxon>Clostridia</taxon>
        <taxon>Christensenellales</taxon>
        <taxon>Christensenellaceae</taxon>
        <taxon>Candidatus Borkfalkia</taxon>
    </lineage>
</organism>
<evidence type="ECO:0000256" key="1">
    <source>
        <dbReference type="ARBA" id="ARBA00001933"/>
    </source>
</evidence>
<evidence type="ECO:0000256" key="3">
    <source>
        <dbReference type="ARBA" id="ARBA00022490"/>
    </source>
</evidence>
<evidence type="ECO:0000256" key="6">
    <source>
        <dbReference type="ARBA" id="ARBA00022898"/>
    </source>
</evidence>
<feature type="binding site" evidence="10">
    <location>
        <begin position="71"/>
        <end position="72"/>
    </location>
    <ligand>
        <name>pyridoxal 5'-phosphate</name>
        <dbReference type="ChEBI" id="CHEBI:597326"/>
    </ligand>
</feature>
<evidence type="ECO:0000313" key="12">
    <source>
        <dbReference type="EMBL" id="HIZ02981.1"/>
    </source>
</evidence>
<feature type="binding site" evidence="10">
    <location>
        <position position="237"/>
    </location>
    <ligand>
        <name>pyridoxal 5'-phosphate</name>
        <dbReference type="ChEBI" id="CHEBI:597326"/>
    </ligand>
</feature>
<sequence length="397" mass="43095">MERIYFDHAATTPVDPRVLEKMMPYFTEKFGNPNSQHFFGRETVSAVDDARDAIAACIGAKPSEIYFTSGGTEADNWALRGAAHAFAARGRHLIVSAVEHPAMISAAKELVKEGFDVTFAEVDEYGLVDLEKLERAIRPDTIFVGVMTANNEVGTIQPVKEIAALCKARGIVFFTDAVQAAGAIPLDVKALGADMLSFSAHKFYGPKGVGALYVRSGLRIGKLIAGGHQERSMRGGTTNVPAVVGMEQALRIACAELEKNAAYVTSLRDRFIKRVLAEIPYVKLNGHPEKRLPANANFSFRYIEGESLLFSLDLKNIAVSSGSACSSGSLEPSHVLLAMGLPEGLAHGSIRFSFGKDNTVEQVDYAVDALKEITVKLRALSPLFPKDLKNEVYEKEI</sequence>
<proteinExistence type="inferred from homology"/>
<dbReference type="PANTHER" id="PTHR11601">
    <property type="entry name" value="CYSTEINE DESULFURYLASE FAMILY MEMBER"/>
    <property type="match status" value="1"/>
</dbReference>
<keyword evidence="5 10" id="KW-0479">Metal-binding</keyword>
<gene>
    <name evidence="12" type="primary">nifS</name>
    <name evidence="10" type="synonym">iscS</name>
    <name evidence="12" type="ORF">H9727_01710</name>
</gene>
<dbReference type="PIRSF" id="PIRSF005572">
    <property type="entry name" value="NifS"/>
    <property type="match status" value="1"/>
</dbReference>
<dbReference type="GO" id="GO:0006520">
    <property type="term" value="P:amino acid metabolic process"/>
    <property type="evidence" value="ECO:0007669"/>
    <property type="project" value="InterPro"/>
</dbReference>
<reference evidence="12" key="2">
    <citation type="submission" date="2021-04" db="EMBL/GenBank/DDBJ databases">
        <authorList>
            <person name="Gilroy R."/>
        </authorList>
    </citation>
    <scope>NUCLEOTIDE SEQUENCE</scope>
    <source>
        <strain evidence="12">CHK187-5294</strain>
    </source>
</reference>
<dbReference type="InterPro" id="IPR017772">
    <property type="entry name" value="Cys_deSase_NifS_bac/arc"/>
</dbReference>
<dbReference type="Gene3D" id="3.40.640.10">
    <property type="entry name" value="Type I PLP-dependent aspartate aminotransferase-like (Major domain)"/>
    <property type="match status" value="1"/>
</dbReference>
<comment type="catalytic activity">
    <reaction evidence="9 10">
        <text>(sulfur carrier)-H + L-cysteine = (sulfur carrier)-SH + L-alanine</text>
        <dbReference type="Rhea" id="RHEA:43892"/>
        <dbReference type="Rhea" id="RHEA-COMP:14737"/>
        <dbReference type="Rhea" id="RHEA-COMP:14739"/>
        <dbReference type="ChEBI" id="CHEBI:29917"/>
        <dbReference type="ChEBI" id="CHEBI:35235"/>
        <dbReference type="ChEBI" id="CHEBI:57972"/>
        <dbReference type="ChEBI" id="CHEBI:64428"/>
        <dbReference type="EC" id="2.8.1.7"/>
    </reaction>
</comment>
<dbReference type="GO" id="GO:0005737">
    <property type="term" value="C:cytoplasm"/>
    <property type="evidence" value="ECO:0007669"/>
    <property type="project" value="UniProtKB-SubCell"/>
</dbReference>
<feature type="binding site" evidence="10">
    <location>
        <position position="179"/>
    </location>
    <ligand>
        <name>pyridoxal 5'-phosphate</name>
        <dbReference type="ChEBI" id="CHEBI:597326"/>
    </ligand>
</feature>
<dbReference type="NCBIfam" id="NF002806">
    <property type="entry name" value="PRK02948.1"/>
    <property type="match status" value="1"/>
</dbReference>
<dbReference type="EC" id="2.8.1.7" evidence="10"/>
<feature type="binding site" evidence="10">
    <location>
        <position position="151"/>
    </location>
    <ligand>
        <name>pyridoxal 5'-phosphate</name>
        <dbReference type="ChEBI" id="CHEBI:597326"/>
    </ligand>
</feature>
<evidence type="ECO:0000259" key="11">
    <source>
        <dbReference type="Pfam" id="PF00266"/>
    </source>
</evidence>
<protein>
    <recommendedName>
        <fullName evidence="10">Cysteine desulfurase IscS</fullName>
        <ecNumber evidence="10">2.8.1.7</ecNumber>
    </recommendedName>
</protein>
<evidence type="ECO:0000313" key="13">
    <source>
        <dbReference type="Proteomes" id="UP000824132"/>
    </source>
</evidence>
<accession>A0A9D2A7R3</accession>
<reference evidence="12" key="1">
    <citation type="journal article" date="2021" name="PeerJ">
        <title>Extensive microbial diversity within the chicken gut microbiome revealed by metagenomics and culture.</title>
        <authorList>
            <person name="Gilroy R."/>
            <person name="Ravi A."/>
            <person name="Getino M."/>
            <person name="Pursley I."/>
            <person name="Horton D.L."/>
            <person name="Alikhan N.F."/>
            <person name="Baker D."/>
            <person name="Gharbi K."/>
            <person name="Hall N."/>
            <person name="Watson M."/>
            <person name="Adriaenssens E.M."/>
            <person name="Foster-Nyarko E."/>
            <person name="Jarju S."/>
            <person name="Secka A."/>
            <person name="Antonio M."/>
            <person name="Oren A."/>
            <person name="Chaudhuri R.R."/>
            <person name="La Ragione R."/>
            <person name="Hildebrand F."/>
            <person name="Pallen M.J."/>
        </authorList>
    </citation>
    <scope>NUCLEOTIDE SEQUENCE</scope>
    <source>
        <strain evidence="12">CHK187-5294</strain>
    </source>
</reference>
<dbReference type="GO" id="GO:0030170">
    <property type="term" value="F:pyridoxal phosphate binding"/>
    <property type="evidence" value="ECO:0007669"/>
    <property type="project" value="UniProtKB-UniRule"/>
</dbReference>
<dbReference type="InterPro" id="IPR015422">
    <property type="entry name" value="PyrdxlP-dep_Trfase_small"/>
</dbReference>
<evidence type="ECO:0000256" key="7">
    <source>
        <dbReference type="ARBA" id="ARBA00023004"/>
    </source>
</evidence>
<feature type="active site" description="Cysteine persulfide intermediate" evidence="10">
    <location>
        <position position="325"/>
    </location>
</feature>
<dbReference type="EMBL" id="DXCL01000009">
    <property type="protein sequence ID" value="HIZ02981.1"/>
    <property type="molecule type" value="Genomic_DNA"/>
</dbReference>
<dbReference type="GO" id="GO:0051537">
    <property type="term" value="F:2 iron, 2 sulfur cluster binding"/>
    <property type="evidence" value="ECO:0007669"/>
    <property type="project" value="UniProtKB-UniRule"/>
</dbReference>
<dbReference type="GO" id="GO:0046872">
    <property type="term" value="F:metal ion binding"/>
    <property type="evidence" value="ECO:0007669"/>
    <property type="project" value="UniProtKB-KW"/>
</dbReference>
<evidence type="ECO:0000256" key="2">
    <source>
        <dbReference type="ARBA" id="ARBA00006490"/>
    </source>
</evidence>
<keyword evidence="7 10" id="KW-0408">Iron</keyword>
<dbReference type="Proteomes" id="UP000824132">
    <property type="component" value="Unassembled WGS sequence"/>
</dbReference>
<keyword evidence="10" id="KW-0001">2Fe-2S</keyword>
<dbReference type="InterPro" id="IPR015424">
    <property type="entry name" value="PyrdxlP-dep_Trfase"/>
</dbReference>
<dbReference type="SUPFAM" id="SSF53383">
    <property type="entry name" value="PLP-dependent transferases"/>
    <property type="match status" value="1"/>
</dbReference>
<dbReference type="InterPro" id="IPR015421">
    <property type="entry name" value="PyrdxlP-dep_Trfase_major"/>
</dbReference>
<keyword evidence="8 10" id="KW-0411">Iron-sulfur</keyword>
<evidence type="ECO:0000256" key="8">
    <source>
        <dbReference type="ARBA" id="ARBA00023014"/>
    </source>
</evidence>
<comment type="pathway">
    <text evidence="10">Cofactor biosynthesis; iron-sulfur cluster biosynthesis.</text>
</comment>
<dbReference type="NCBIfam" id="TIGR03402">
    <property type="entry name" value="FeS_nifS"/>
    <property type="match status" value="1"/>
</dbReference>
<feature type="binding site" description="via persulfide group" evidence="10">
    <location>
        <position position="325"/>
    </location>
    <ligand>
        <name>[2Fe-2S] cluster</name>
        <dbReference type="ChEBI" id="CHEBI:190135"/>
        <note>ligand shared with IscU</note>
    </ligand>
</feature>
<feature type="binding site" evidence="10">
    <location>
        <begin position="199"/>
        <end position="201"/>
    </location>
    <ligand>
        <name>pyridoxal 5'-phosphate</name>
        <dbReference type="ChEBI" id="CHEBI:597326"/>
    </ligand>
</feature>
<dbReference type="GO" id="GO:0031071">
    <property type="term" value="F:cysteine desulfurase activity"/>
    <property type="evidence" value="ECO:0007669"/>
    <property type="project" value="UniProtKB-UniRule"/>
</dbReference>
<evidence type="ECO:0000256" key="9">
    <source>
        <dbReference type="ARBA" id="ARBA00050776"/>
    </source>
</evidence>
<comment type="similarity">
    <text evidence="2 10">Belongs to the class-V pyridoxal-phosphate-dependent aminotransferase family. NifS/IscS subfamily.</text>
</comment>
<dbReference type="Gene3D" id="3.90.1150.10">
    <property type="entry name" value="Aspartate Aminotransferase, domain 1"/>
    <property type="match status" value="1"/>
</dbReference>
<comment type="subunit">
    <text evidence="10">Homodimer. Forms a heterotetramer with IscU, interacts with other sulfur acceptors.</text>
</comment>
<comment type="caution">
    <text evidence="12">The sequence shown here is derived from an EMBL/GenBank/DDBJ whole genome shotgun (WGS) entry which is preliminary data.</text>
</comment>
<dbReference type="InterPro" id="IPR016454">
    <property type="entry name" value="Cysteine_dSase"/>
</dbReference>
<evidence type="ECO:0000256" key="5">
    <source>
        <dbReference type="ARBA" id="ARBA00022723"/>
    </source>
</evidence>
<dbReference type="FunFam" id="3.40.640.10:FF:000084">
    <property type="entry name" value="IscS-like cysteine desulfurase"/>
    <property type="match status" value="1"/>
</dbReference>